<dbReference type="PANTHER" id="PTHR21666">
    <property type="entry name" value="PEPTIDASE-RELATED"/>
    <property type="match status" value="1"/>
</dbReference>
<dbReference type="RefSeq" id="WP_036753314.1">
    <property type="nucleotide sequence ID" value="NZ_JAGSGC010000009.1"/>
</dbReference>
<evidence type="ECO:0000256" key="7">
    <source>
        <dbReference type="PIRSR" id="PIRSR600841-2"/>
    </source>
</evidence>
<comment type="cofactor">
    <cofactor evidence="7">
        <name>Zn(2+)</name>
        <dbReference type="ChEBI" id="CHEBI:29105"/>
    </cofactor>
    <text evidence="7">Binds 1 zinc ion per subunit.</text>
</comment>
<proteinExistence type="predicted"/>
<feature type="active site" description="Proton donor/acceptor" evidence="6">
    <location>
        <position position="273"/>
    </location>
</feature>
<feature type="signal peptide" evidence="9">
    <location>
        <begin position="1"/>
        <end position="20"/>
    </location>
</feature>
<evidence type="ECO:0000256" key="1">
    <source>
        <dbReference type="ARBA" id="ARBA00022670"/>
    </source>
</evidence>
<dbReference type="GO" id="GO:0004222">
    <property type="term" value="F:metalloendopeptidase activity"/>
    <property type="evidence" value="ECO:0007669"/>
    <property type="project" value="InterPro"/>
</dbReference>
<dbReference type="Pfam" id="PF01551">
    <property type="entry name" value="Peptidase_M23"/>
    <property type="match status" value="1"/>
</dbReference>
<evidence type="ECO:0000313" key="11">
    <source>
        <dbReference type="EMBL" id="KDM91114.1"/>
    </source>
</evidence>
<organism evidence="11 12">
    <name type="scientific">Photobacterium galatheae</name>
    <dbReference type="NCBI Taxonomy" id="1654360"/>
    <lineage>
        <taxon>Bacteria</taxon>
        <taxon>Pseudomonadati</taxon>
        <taxon>Pseudomonadota</taxon>
        <taxon>Gammaproteobacteria</taxon>
        <taxon>Vibrionales</taxon>
        <taxon>Vibrionaceae</taxon>
        <taxon>Photobacterium</taxon>
    </lineage>
</organism>
<dbReference type="PRINTS" id="PR00933">
    <property type="entry name" value="BLYTICPTASE"/>
</dbReference>
<keyword evidence="8" id="KW-1015">Disulfide bond</keyword>
<feature type="domain" description="M23ase beta-sheet core" evidence="10">
    <location>
        <begin position="242"/>
        <end position="322"/>
    </location>
</feature>
<dbReference type="InterPro" id="IPR016047">
    <property type="entry name" value="M23ase_b-sheet_dom"/>
</dbReference>
<evidence type="ECO:0000256" key="4">
    <source>
        <dbReference type="ARBA" id="ARBA00022833"/>
    </source>
</evidence>
<evidence type="ECO:0000256" key="6">
    <source>
        <dbReference type="PIRSR" id="PIRSR600841-1"/>
    </source>
</evidence>
<keyword evidence="5" id="KW-0482">Metalloprotease</keyword>
<name>A0A066RL89_9GAMM</name>
<dbReference type="PANTHER" id="PTHR21666:SF288">
    <property type="entry name" value="CELL DIVISION PROTEIN YTFB"/>
    <property type="match status" value="1"/>
</dbReference>
<dbReference type="GO" id="GO:0006508">
    <property type="term" value="P:proteolysis"/>
    <property type="evidence" value="ECO:0007669"/>
    <property type="project" value="UniProtKB-KW"/>
</dbReference>
<comment type="caution">
    <text evidence="11">The sequence shown here is derived from an EMBL/GenBank/DDBJ whole genome shotgun (WGS) entry which is preliminary data.</text>
</comment>
<dbReference type="InterPro" id="IPR050570">
    <property type="entry name" value="Cell_wall_metabolism_enzyme"/>
</dbReference>
<dbReference type="Proteomes" id="UP000027192">
    <property type="component" value="Unassembled WGS sequence"/>
</dbReference>
<dbReference type="InterPro" id="IPR000841">
    <property type="entry name" value="Pept_M23A_Blytic"/>
</dbReference>
<feature type="disulfide bond" evidence="8">
    <location>
        <begin position="257"/>
        <end position="303"/>
    </location>
</feature>
<sequence>MNQLITLVALSIVASQAVQAHDLYPAVPSSSVPQQIKQQGIQIQPLLSDADFVFRPYQHPFDASAFFETNAPNWSSLKETLLHWSGATGVDPRVVLVTLQIVENWQPDAVDTETDSEVLKVAIKEIANHLSQYFYRYDADTLTSTNASTLAILSTLNDSQLASAWLQQYVAWFGEPVSAVESRAEARSLKTIAPPNEFMQMPWRQGYNWVPNGPHAHSGSGFPLSSIDVSYDWPRWGGTTYSVTAAHDGYVTVLSRCQVRVTNANGWGTNYYHMDGVQVSNGQWVNKNTKLGVYASQKSVALCEGGSSTGPHLHFSLLYQGRFQSMQGTSFGPYQVQTGRYSYDDNCNYSWLVDQRSNQKVCFWNRIDNPVM</sequence>
<feature type="chain" id="PRO_5001625894" evidence="9">
    <location>
        <begin position="21"/>
        <end position="372"/>
    </location>
</feature>
<protein>
    <submittedName>
        <fullName evidence="11">Peptidase M23</fullName>
    </submittedName>
</protein>
<keyword evidence="12" id="KW-1185">Reference proteome</keyword>
<accession>A0A066RL89</accession>
<dbReference type="CDD" id="cd12797">
    <property type="entry name" value="M23_peptidase"/>
    <property type="match status" value="1"/>
</dbReference>
<dbReference type="STRING" id="1654360.EA58_13260"/>
<keyword evidence="2 7" id="KW-0479">Metal-binding</keyword>
<dbReference type="Gene3D" id="2.70.70.10">
    <property type="entry name" value="Glucose Permease (Domain IIA)"/>
    <property type="match status" value="1"/>
</dbReference>
<keyword evidence="1" id="KW-0645">Protease</keyword>
<evidence type="ECO:0000259" key="10">
    <source>
        <dbReference type="Pfam" id="PF01551"/>
    </source>
</evidence>
<evidence type="ECO:0000256" key="8">
    <source>
        <dbReference type="PIRSR" id="PIRSR600841-3"/>
    </source>
</evidence>
<evidence type="ECO:0000313" key="12">
    <source>
        <dbReference type="Proteomes" id="UP000027192"/>
    </source>
</evidence>
<feature type="active site" description="Proton donor/acceptor" evidence="6">
    <location>
        <position position="312"/>
    </location>
</feature>
<evidence type="ECO:0000256" key="5">
    <source>
        <dbReference type="ARBA" id="ARBA00023049"/>
    </source>
</evidence>
<reference evidence="11 12" key="1">
    <citation type="submission" date="2014-04" db="EMBL/GenBank/DDBJ databases">
        <title>Draft genome sequence of Photobacterium halotolerans S2753: a solonamide, ngercheumicin and holomycin producer.</title>
        <authorList>
            <person name="Machado H.R."/>
            <person name="Gram L."/>
        </authorList>
    </citation>
    <scope>NUCLEOTIDE SEQUENCE [LARGE SCALE GENOMIC DNA]</scope>
    <source>
        <strain evidence="11 12">S2753</strain>
    </source>
</reference>
<dbReference type="GO" id="GO:0046872">
    <property type="term" value="F:metal ion binding"/>
    <property type="evidence" value="ECO:0007669"/>
    <property type="project" value="UniProtKB-KW"/>
</dbReference>
<dbReference type="SUPFAM" id="SSF51261">
    <property type="entry name" value="Duplicated hybrid motif"/>
    <property type="match status" value="1"/>
</dbReference>
<keyword evidence="4 7" id="KW-0862">Zinc</keyword>
<evidence type="ECO:0000256" key="9">
    <source>
        <dbReference type="SAM" id="SignalP"/>
    </source>
</evidence>
<feature type="disulfide bond" evidence="8">
    <location>
        <begin position="347"/>
        <end position="362"/>
    </location>
</feature>
<dbReference type="AlphaFoldDB" id="A0A066RL89"/>
<gene>
    <name evidence="11" type="ORF">EA58_13260</name>
</gene>
<keyword evidence="9" id="KW-0732">Signal</keyword>
<dbReference type="InterPro" id="IPR011055">
    <property type="entry name" value="Dup_hybrid_motif"/>
</dbReference>
<feature type="binding site" evidence="7">
    <location>
        <position position="215"/>
    </location>
    <ligand>
        <name>Zn(2+)</name>
        <dbReference type="ChEBI" id="CHEBI:29105"/>
    </ligand>
</feature>
<dbReference type="OrthoDB" id="6188067at2"/>
<dbReference type="EMBL" id="JMIB01000026">
    <property type="protein sequence ID" value="KDM91114.1"/>
    <property type="molecule type" value="Genomic_DNA"/>
</dbReference>
<keyword evidence="3" id="KW-0378">Hydrolase</keyword>
<feature type="binding site" evidence="7">
    <location>
        <position position="314"/>
    </location>
    <ligand>
        <name>Zn(2+)</name>
        <dbReference type="ChEBI" id="CHEBI:29105"/>
    </ligand>
</feature>
<evidence type="ECO:0000256" key="3">
    <source>
        <dbReference type="ARBA" id="ARBA00022801"/>
    </source>
</evidence>
<feature type="binding site" evidence="7">
    <location>
        <position position="228"/>
    </location>
    <ligand>
        <name>Zn(2+)</name>
        <dbReference type="ChEBI" id="CHEBI:29105"/>
    </ligand>
</feature>
<evidence type="ECO:0000256" key="2">
    <source>
        <dbReference type="ARBA" id="ARBA00022723"/>
    </source>
</evidence>